<evidence type="ECO:0000313" key="3">
    <source>
        <dbReference type="EMBL" id="GGW90421.1"/>
    </source>
</evidence>
<keyword evidence="4" id="KW-1185">Reference proteome</keyword>
<dbReference type="Gene3D" id="3.40.710.10">
    <property type="entry name" value="DD-peptidase/beta-lactamase superfamily"/>
    <property type="match status" value="1"/>
</dbReference>
<dbReference type="SUPFAM" id="SSF56601">
    <property type="entry name" value="beta-lactamase/transpeptidase-like"/>
    <property type="match status" value="1"/>
</dbReference>
<organism evidence="3 4">
    <name type="scientific">Alteromonas halophila</name>
    <dbReference type="NCBI Taxonomy" id="516698"/>
    <lineage>
        <taxon>Bacteria</taxon>
        <taxon>Pseudomonadati</taxon>
        <taxon>Pseudomonadota</taxon>
        <taxon>Gammaproteobacteria</taxon>
        <taxon>Alteromonadales</taxon>
        <taxon>Alteromonadaceae</taxon>
        <taxon>Alteromonas/Salinimonas group</taxon>
        <taxon>Alteromonas</taxon>
    </lineage>
</organism>
<protein>
    <recommendedName>
        <fullName evidence="2">Beta-lactamase-related domain-containing protein</fullName>
    </recommendedName>
</protein>
<accession>A0A918MZT8</accession>
<dbReference type="InterPro" id="IPR012338">
    <property type="entry name" value="Beta-lactam/transpept-like"/>
</dbReference>
<dbReference type="Proteomes" id="UP000631300">
    <property type="component" value="Unassembled WGS sequence"/>
</dbReference>
<feature type="chain" id="PRO_5037571299" description="Beta-lactamase-related domain-containing protein" evidence="1">
    <location>
        <begin position="26"/>
        <end position="663"/>
    </location>
</feature>
<reference evidence="3" key="2">
    <citation type="submission" date="2020-09" db="EMBL/GenBank/DDBJ databases">
        <authorList>
            <person name="Sun Q."/>
            <person name="Kim S."/>
        </authorList>
    </citation>
    <scope>NUCLEOTIDE SEQUENCE</scope>
    <source>
        <strain evidence="3">KCTC 22164</strain>
    </source>
</reference>
<name>A0A918MZT8_9ALTE</name>
<gene>
    <name evidence="3" type="ORF">GCM10007391_25790</name>
</gene>
<dbReference type="EMBL" id="BMXP01000007">
    <property type="protein sequence ID" value="GGW90421.1"/>
    <property type="molecule type" value="Genomic_DNA"/>
</dbReference>
<dbReference type="AlphaFoldDB" id="A0A918MZT8"/>
<dbReference type="Pfam" id="PF00144">
    <property type="entry name" value="Beta-lactamase"/>
    <property type="match status" value="1"/>
</dbReference>
<proteinExistence type="predicted"/>
<reference evidence="3" key="1">
    <citation type="journal article" date="2014" name="Int. J. Syst. Evol. Microbiol.">
        <title>Complete genome sequence of Corynebacterium casei LMG S-19264T (=DSM 44701T), isolated from a smear-ripened cheese.</title>
        <authorList>
            <consortium name="US DOE Joint Genome Institute (JGI-PGF)"/>
            <person name="Walter F."/>
            <person name="Albersmeier A."/>
            <person name="Kalinowski J."/>
            <person name="Ruckert C."/>
        </authorList>
    </citation>
    <scope>NUCLEOTIDE SEQUENCE</scope>
    <source>
        <strain evidence="3">KCTC 22164</strain>
    </source>
</reference>
<keyword evidence="1" id="KW-0732">Signal</keyword>
<sequence length="663" mass="72936">MQTFFSTLLIAALLLTGVVPGYAHAETSAEPGNSTVVTASYAEPEKWKKYTKGGVIRFEADEQDTYIAVVHITGAGSSEEAAGKAWRMVDEDFNREVRVNTPRNTDGGWNEKRRIEYVTTAAENKGVYAYTHRLDEQWYVVLLNGSNGTINKRSAAIIELRDSFRVKGYKPEDLSGQTAKKLTDKDIEQLLAFVESAAEALNVPGVGIAVSQKDQVLYQGGVGFANKETRQPVTADTLFMVASNTKGMATLLLAKLVELGKLDWKDKVVEHYPEFKLGDEQTTQSVRIEHLVCACTGLPRRDLGWIFNNDSTTSAKILFKDLATTQPTSEFGELYQYSNELAAAAGYIAGHVLYPDMELGAAFDKAMQQYIFDPLNMDSTVFSIEAALRQTHAVPYADDHNGNISAIEQSPERGFNHTVYPYRPAGAAWSSPADMINYVQNEITAGVGPDGKQRFAREPLLARRTPYVKTGEGEAYGMGLQMGKIAGIETLSHGGSMAGYMSNWYAFTDASVGLVVLTNSDEGWALLDPTARKLVELMYDAKPLAAAQIEVTAERKRISQQTQQQEFAYPGDADILRNLASRYSNDVLGELRVYEEDGDIFLDPGVWRTQLGTKENKDGTQSVVAVAPFLLGVEFLVEEVDGKKALTISYAQDSYTFTEQAGE</sequence>
<dbReference type="InterPro" id="IPR001466">
    <property type="entry name" value="Beta-lactam-related"/>
</dbReference>
<comment type="caution">
    <text evidence="3">The sequence shown here is derived from an EMBL/GenBank/DDBJ whole genome shotgun (WGS) entry which is preliminary data.</text>
</comment>
<evidence type="ECO:0000256" key="1">
    <source>
        <dbReference type="SAM" id="SignalP"/>
    </source>
</evidence>
<feature type="domain" description="Beta-lactamase-related" evidence="2">
    <location>
        <begin position="195"/>
        <end position="523"/>
    </location>
</feature>
<dbReference type="RefSeq" id="WP_189407064.1">
    <property type="nucleotide sequence ID" value="NZ_BMXP01000007.1"/>
</dbReference>
<dbReference type="InterPro" id="IPR050491">
    <property type="entry name" value="AmpC-like"/>
</dbReference>
<dbReference type="PANTHER" id="PTHR46825:SF15">
    <property type="entry name" value="BETA-LACTAMASE-RELATED DOMAIN-CONTAINING PROTEIN"/>
    <property type="match status" value="1"/>
</dbReference>
<evidence type="ECO:0000313" key="4">
    <source>
        <dbReference type="Proteomes" id="UP000631300"/>
    </source>
</evidence>
<evidence type="ECO:0000259" key="2">
    <source>
        <dbReference type="Pfam" id="PF00144"/>
    </source>
</evidence>
<dbReference type="PANTHER" id="PTHR46825">
    <property type="entry name" value="D-ALANYL-D-ALANINE-CARBOXYPEPTIDASE/ENDOPEPTIDASE AMPH"/>
    <property type="match status" value="1"/>
</dbReference>
<feature type="signal peptide" evidence="1">
    <location>
        <begin position="1"/>
        <end position="25"/>
    </location>
</feature>